<keyword evidence="3" id="KW-1185">Reference proteome</keyword>
<accession>A0ABT1SB18</accession>
<feature type="domain" description="CobN/magnesium chelatase" evidence="1">
    <location>
        <begin position="149"/>
        <end position="886"/>
    </location>
</feature>
<evidence type="ECO:0000313" key="2">
    <source>
        <dbReference type="EMBL" id="MCQ4923192.1"/>
    </source>
</evidence>
<reference evidence="2 3" key="1">
    <citation type="submission" date="2022-06" db="EMBL/GenBank/DDBJ databases">
        <title>Isolation of gut microbiota from human fecal samples.</title>
        <authorList>
            <person name="Pamer E.G."/>
            <person name="Barat B."/>
            <person name="Waligurski E."/>
            <person name="Medina S."/>
            <person name="Paddock L."/>
            <person name="Mostad J."/>
        </authorList>
    </citation>
    <scope>NUCLEOTIDE SEQUENCE [LARGE SCALE GENOMIC DNA]</scope>
    <source>
        <strain evidence="2 3">DFI.7.95</strain>
    </source>
</reference>
<organism evidence="2 3">
    <name type="scientific">Tissierella carlieri</name>
    <dbReference type="NCBI Taxonomy" id="689904"/>
    <lineage>
        <taxon>Bacteria</taxon>
        <taxon>Bacillati</taxon>
        <taxon>Bacillota</taxon>
        <taxon>Tissierellia</taxon>
        <taxon>Tissierellales</taxon>
        <taxon>Tissierellaceae</taxon>
        <taxon>Tissierella</taxon>
    </lineage>
</organism>
<dbReference type="PANTHER" id="PTHR44119:SF4">
    <property type="entry name" value="AEROBIC COBALTOCHELATASE SUBUNIT COBN"/>
    <property type="match status" value="1"/>
</dbReference>
<dbReference type="PANTHER" id="PTHR44119">
    <property type="entry name" value="MAGNESIUM-CHELATASE SUBUNIT CHLH, CHLOROPLASTIC"/>
    <property type="match status" value="1"/>
</dbReference>
<sequence length="897" mass="104527">MRETKNIIKKYEHFIVVNRLDKCKAKYHSSAYEKALNVMKDKRNMRNKVYNFNQSIYGELEQIHCLEVRVENPRRLNNSKKKIAIIFHNHLSGDEDIDNVYGFDSIESLVILLSKMKIEGYDVEYLPKDGKELIDRLLGYSTNEIELSIDGKKFLIPGFINGNIFIGIQYSKDFGDELLEEYYSSDKLCNDKCSQGMFKADVVIHVGSHDTSELLLEKSGLCSGYYPNIVLEIIPRSHYYAIKNQGDEIKFREKSHISMIECMVPPLNFVGSYDDIEEVYNLLRMYYDAKLKGVKNLYLYKKMLWEEVCKLNIQDDIEYSKEHAFKHFDKFSEILSSYLNEIKFSYIKEGFHVLGRSLYGEDLVNMILVTMSSRNDSIPSLHEVICEVFGYDYEFMLNNKGMIVEGTSKTCGDLLGEVSTVAKKIIIHFYDFNFKTKYIDGVIQKYLGSTNDKMATTLRYIAEELVPKFHRAKDEIHNLMKLLNGQFIPSVKSKNVFIDDVDTLSMDRDFYTLNSRIILSSLAWEKGKKLGDELLKDYISNNGRYPKSIALVLCLDPTMRNREEDIAEILYLMGLRPVWNKKNCEVVDLEFISMEELGRPRIDVIVKISGSFRDTFQGIIDLLYKAFEKVSELEENENYIYQHVKEDIAKEIKLGYREEDAKDNALLRIFGPKAGTYGTGIDKAIDIKRWNNGDDLSKIYLNSQGYAYGRGKNGKFEKEQFIEKLRRVDVTVQNIISREIDILDSSDYYQYHGGLACAVKTISGKQPKMYYGDSSNPIDIKVKNIARELKYIYRIRVLNSNWIKSMKKHGYKSAGYIYNTINNSFGWDATSYIMENWMYEELAEKYVFSEDIKEWFEENNPTALYNIVEKLLEAYRRKMWEPKEGTLQKLLMYISKI</sequence>
<proteinExistence type="predicted"/>
<dbReference type="Pfam" id="PF02514">
    <property type="entry name" value="CobN-Mg_chel"/>
    <property type="match status" value="2"/>
</dbReference>
<dbReference type="RefSeq" id="WP_256311226.1">
    <property type="nucleotide sequence ID" value="NZ_JANGAC010000005.1"/>
</dbReference>
<protein>
    <submittedName>
        <fullName evidence="2">Cobaltochelatase subunit CobN</fullName>
    </submittedName>
</protein>
<dbReference type="EMBL" id="JANGAC010000005">
    <property type="protein sequence ID" value="MCQ4923192.1"/>
    <property type="molecule type" value="Genomic_DNA"/>
</dbReference>
<evidence type="ECO:0000313" key="3">
    <source>
        <dbReference type="Proteomes" id="UP001524478"/>
    </source>
</evidence>
<feature type="domain" description="CobN/magnesium chelatase" evidence="1">
    <location>
        <begin position="71"/>
        <end position="146"/>
    </location>
</feature>
<gene>
    <name evidence="2" type="ORF">NE686_08860</name>
</gene>
<evidence type="ECO:0000259" key="1">
    <source>
        <dbReference type="Pfam" id="PF02514"/>
    </source>
</evidence>
<name>A0ABT1SB18_9FIRM</name>
<dbReference type="InterPro" id="IPR003672">
    <property type="entry name" value="CobN/Mg_chltase"/>
</dbReference>
<dbReference type="Proteomes" id="UP001524478">
    <property type="component" value="Unassembled WGS sequence"/>
</dbReference>
<comment type="caution">
    <text evidence="2">The sequence shown here is derived from an EMBL/GenBank/DDBJ whole genome shotgun (WGS) entry which is preliminary data.</text>
</comment>